<gene>
    <name evidence="2" type="ORF">A3D62_02495</name>
</gene>
<proteinExistence type="predicted"/>
<reference evidence="2 3" key="1">
    <citation type="journal article" date="2016" name="Nat. Commun.">
        <title>Thousands of microbial genomes shed light on interconnected biogeochemical processes in an aquifer system.</title>
        <authorList>
            <person name="Anantharaman K."/>
            <person name="Brown C.T."/>
            <person name="Hug L.A."/>
            <person name="Sharon I."/>
            <person name="Castelle C.J."/>
            <person name="Probst A.J."/>
            <person name="Thomas B.C."/>
            <person name="Singh A."/>
            <person name="Wilkins M.J."/>
            <person name="Karaoz U."/>
            <person name="Brodie E.L."/>
            <person name="Williams K.H."/>
            <person name="Hubbard S.S."/>
            <person name="Banfield J.F."/>
        </authorList>
    </citation>
    <scope>NUCLEOTIDE SEQUENCE [LARGE SCALE GENOMIC DNA]</scope>
</reference>
<comment type="caution">
    <text evidence="2">The sequence shown here is derived from an EMBL/GenBank/DDBJ whole genome shotgun (WGS) entry which is preliminary data.</text>
</comment>
<keyword evidence="1" id="KW-0812">Transmembrane</keyword>
<sequence>MNNENTEAVKSVSAGSIVLWLLGILTIIIGLAGGYVAVIIAGVILLPIVNTLTKKHLKINFSGMARFVIAVILIIGGTVMSSSIDEARQAIDSQSGGSESAPQEEVWTEIYTLKGKGNQDSESFNVTSKKVRVTATTCCGSSSSGSFSGVSLEKENGGYTGPGLHISTSGSEQGEGQTTYRGMAPGLYYVQVISGVNWEVKVEQTN</sequence>
<dbReference type="AlphaFoldDB" id="A0A1F6D0F0"/>
<evidence type="ECO:0000313" key="2">
    <source>
        <dbReference type="EMBL" id="OGG54924.1"/>
    </source>
</evidence>
<name>A0A1F6D0F0_9BACT</name>
<protein>
    <submittedName>
        <fullName evidence="2">Uncharacterized protein</fullName>
    </submittedName>
</protein>
<dbReference type="EMBL" id="MFLC01000027">
    <property type="protein sequence ID" value="OGG54924.1"/>
    <property type="molecule type" value="Genomic_DNA"/>
</dbReference>
<organism evidence="2 3">
    <name type="scientific">Candidatus Kaiserbacteria bacterium RIFCSPHIGHO2_02_FULL_49_11</name>
    <dbReference type="NCBI Taxonomy" id="1798489"/>
    <lineage>
        <taxon>Bacteria</taxon>
        <taxon>Candidatus Kaiseribacteriota</taxon>
    </lineage>
</organism>
<feature type="transmembrane region" description="Helical" evidence="1">
    <location>
        <begin position="67"/>
        <end position="84"/>
    </location>
</feature>
<keyword evidence="1" id="KW-1133">Transmembrane helix</keyword>
<accession>A0A1F6D0F0</accession>
<keyword evidence="1" id="KW-0472">Membrane</keyword>
<feature type="transmembrane region" description="Helical" evidence="1">
    <location>
        <begin position="20"/>
        <end position="46"/>
    </location>
</feature>
<dbReference type="Proteomes" id="UP000177659">
    <property type="component" value="Unassembled WGS sequence"/>
</dbReference>
<evidence type="ECO:0000313" key="3">
    <source>
        <dbReference type="Proteomes" id="UP000177659"/>
    </source>
</evidence>
<evidence type="ECO:0000256" key="1">
    <source>
        <dbReference type="SAM" id="Phobius"/>
    </source>
</evidence>